<protein>
    <recommendedName>
        <fullName evidence="4">Endolytic transglycosylase MltG</fullName>
    </recommendedName>
</protein>
<dbReference type="Proteomes" id="UP000199428">
    <property type="component" value="Unassembled WGS sequence"/>
</dbReference>
<evidence type="ECO:0008006" key="4">
    <source>
        <dbReference type="Google" id="ProtNLM"/>
    </source>
</evidence>
<evidence type="ECO:0000313" key="2">
    <source>
        <dbReference type="EMBL" id="SCZ78429.1"/>
    </source>
</evidence>
<keyword evidence="1" id="KW-1133">Transmembrane helix</keyword>
<sequence>MRFKYYLRGIGIGVTLATLLLTISFYFGRDFLYNKSLTDEEIIQKATALGMVMPEGAEVEATGEEVVIPEEESEVPLAGNVTEGATDEALSEEVTAVGEDAISADASIESSNGSDESVTYIPFTVRAGESSEVISEHLKKAGLIDDSDAFNKYLNKCKVDNLIQNGTFYVKVGSSYDDVVAVLVNKDVRTTTPPKN</sequence>
<proteinExistence type="predicted"/>
<dbReference type="RefSeq" id="WP_028246955.1">
    <property type="nucleotide sequence ID" value="NZ_FMWK01000005.1"/>
</dbReference>
<dbReference type="Gene3D" id="3.30.1490.480">
    <property type="entry name" value="Endolytic murein transglycosylase"/>
    <property type="match status" value="1"/>
</dbReference>
<organism evidence="2 3">
    <name type="scientific">Pseudobutyrivibrio xylanivorans</name>
    <dbReference type="NCBI Taxonomy" id="185007"/>
    <lineage>
        <taxon>Bacteria</taxon>
        <taxon>Bacillati</taxon>
        <taxon>Bacillota</taxon>
        <taxon>Clostridia</taxon>
        <taxon>Lachnospirales</taxon>
        <taxon>Lachnospiraceae</taxon>
        <taxon>Pseudobutyrivibrio</taxon>
    </lineage>
</organism>
<dbReference type="AlphaFoldDB" id="A0A1G5RYN1"/>
<gene>
    <name evidence="2" type="ORF">SAMN02910350_01260</name>
</gene>
<keyword evidence="1" id="KW-0472">Membrane</keyword>
<accession>A0A1G5RYN1</accession>
<reference evidence="2 3" key="1">
    <citation type="submission" date="2016-10" db="EMBL/GenBank/DDBJ databases">
        <authorList>
            <person name="de Groot N.N."/>
        </authorList>
    </citation>
    <scope>NUCLEOTIDE SEQUENCE [LARGE SCALE GENOMIC DNA]</scope>
    <source>
        <strain evidence="2 3">DSM 10317</strain>
    </source>
</reference>
<feature type="transmembrane region" description="Helical" evidence="1">
    <location>
        <begin position="6"/>
        <end position="27"/>
    </location>
</feature>
<dbReference type="EMBL" id="FMWK01000005">
    <property type="protein sequence ID" value="SCZ78429.1"/>
    <property type="molecule type" value="Genomic_DNA"/>
</dbReference>
<evidence type="ECO:0000313" key="3">
    <source>
        <dbReference type="Proteomes" id="UP000199428"/>
    </source>
</evidence>
<keyword evidence="1" id="KW-0812">Transmembrane</keyword>
<evidence type="ECO:0000256" key="1">
    <source>
        <dbReference type="SAM" id="Phobius"/>
    </source>
</evidence>
<name>A0A1G5RYN1_PSEXY</name>